<keyword evidence="8" id="KW-0472">Membrane</keyword>
<dbReference type="CTD" id="100332270"/>
<comment type="subcellular location">
    <subcellularLocation>
        <location evidence="2">Cytoplasm</location>
    </subcellularLocation>
    <subcellularLocation>
        <location evidence="1">Membrane</location>
        <topology evidence="1">Peripheral membrane protein</topology>
    </subcellularLocation>
</comment>
<comment type="similarity">
    <text evidence="3">Belongs to the peroxisomal targeting signal receptor family.</text>
</comment>
<dbReference type="GO" id="GO:0005778">
    <property type="term" value="C:peroxisomal membrane"/>
    <property type="evidence" value="ECO:0007669"/>
    <property type="project" value="TreeGrafter"/>
</dbReference>
<evidence type="ECO:0000256" key="14">
    <source>
        <dbReference type="PROSITE-ProRule" id="PRU00339"/>
    </source>
</evidence>
<keyword evidence="7 14" id="KW-0802">TPR repeat</keyword>
<organism evidence="16 17">
    <name type="scientific">Chanos chanos</name>
    <name type="common">Milkfish</name>
    <name type="synonym">Mugil chanos</name>
    <dbReference type="NCBI Taxonomy" id="29144"/>
    <lineage>
        <taxon>Eukaryota</taxon>
        <taxon>Metazoa</taxon>
        <taxon>Chordata</taxon>
        <taxon>Craniata</taxon>
        <taxon>Vertebrata</taxon>
        <taxon>Euteleostomi</taxon>
        <taxon>Actinopterygii</taxon>
        <taxon>Neopterygii</taxon>
        <taxon>Teleostei</taxon>
        <taxon>Ostariophysi</taxon>
        <taxon>Gonorynchiformes</taxon>
        <taxon>Chanidae</taxon>
        <taxon>Chanos</taxon>
    </lineage>
</organism>
<dbReference type="Proteomes" id="UP000504632">
    <property type="component" value="Chromosome 5"/>
</dbReference>
<dbReference type="InterPro" id="IPR024111">
    <property type="entry name" value="PEX5/PEX5L"/>
</dbReference>
<feature type="repeat" description="TPR" evidence="14">
    <location>
        <begin position="494"/>
        <end position="527"/>
    </location>
</feature>
<evidence type="ECO:0000256" key="10">
    <source>
        <dbReference type="ARBA" id="ARBA00068316"/>
    </source>
</evidence>
<evidence type="ECO:0000256" key="8">
    <source>
        <dbReference type="ARBA" id="ARBA00023136"/>
    </source>
</evidence>
<dbReference type="GeneID" id="115811806"/>
<evidence type="ECO:0000256" key="13">
    <source>
        <dbReference type="ARBA" id="ARBA00079805"/>
    </source>
</evidence>
<proteinExistence type="inferred from homology"/>
<name>A0A6J2VFK4_CHACN</name>
<dbReference type="Gene3D" id="1.25.40.10">
    <property type="entry name" value="Tetratricopeptide repeat domain"/>
    <property type="match status" value="1"/>
</dbReference>
<dbReference type="PANTHER" id="PTHR10130:SF10">
    <property type="entry name" value="PEX5-RELATED PROTEIN-LIKE ISOFORM X1"/>
    <property type="match status" value="1"/>
</dbReference>
<evidence type="ECO:0000313" key="16">
    <source>
        <dbReference type="Proteomes" id="UP000504632"/>
    </source>
</evidence>
<evidence type="ECO:0000256" key="12">
    <source>
        <dbReference type="ARBA" id="ARBA00079268"/>
    </source>
</evidence>
<dbReference type="AlphaFoldDB" id="A0A6J2VFK4"/>
<dbReference type="SMART" id="SM00028">
    <property type="entry name" value="TPR"/>
    <property type="match status" value="4"/>
</dbReference>
<feature type="repeat" description="TPR" evidence="14">
    <location>
        <begin position="339"/>
        <end position="372"/>
    </location>
</feature>
<accession>A0A6J2VFK4</accession>
<dbReference type="InterPro" id="IPR019734">
    <property type="entry name" value="TPR_rpt"/>
</dbReference>
<dbReference type="FunFam" id="1.25.40.10:FF:000012">
    <property type="entry name" value="PEX5-related protein isoform 5"/>
    <property type="match status" value="1"/>
</dbReference>
<dbReference type="GO" id="GO:0005829">
    <property type="term" value="C:cytosol"/>
    <property type="evidence" value="ECO:0007669"/>
    <property type="project" value="TreeGrafter"/>
</dbReference>
<dbReference type="RefSeq" id="XP_030630031.1">
    <property type="nucleotide sequence ID" value="XM_030774171.1"/>
</dbReference>
<keyword evidence="5" id="KW-0597">Phosphoprotein</keyword>
<protein>
    <recommendedName>
        <fullName evidence="10">PEX5-related protein</fullName>
    </recommendedName>
    <alternativeName>
        <fullName evidence="13">PEX5-like protein</fullName>
    </alternativeName>
    <alternativeName>
        <fullName evidence="12">Peroxin-5-related protein</fullName>
    </alternativeName>
    <alternativeName>
        <fullName evidence="11">Tetratricopeptide repeat-containing Rab8b-interacting protein</fullName>
    </alternativeName>
</protein>
<evidence type="ECO:0000256" key="2">
    <source>
        <dbReference type="ARBA" id="ARBA00004496"/>
    </source>
</evidence>
<evidence type="ECO:0000256" key="1">
    <source>
        <dbReference type="ARBA" id="ARBA00004170"/>
    </source>
</evidence>
<dbReference type="Pfam" id="PF13181">
    <property type="entry name" value="TPR_8"/>
    <property type="match status" value="1"/>
</dbReference>
<dbReference type="SUPFAM" id="SSF48452">
    <property type="entry name" value="TPR-like"/>
    <property type="match status" value="1"/>
</dbReference>
<evidence type="ECO:0000256" key="3">
    <source>
        <dbReference type="ARBA" id="ARBA00005348"/>
    </source>
</evidence>
<dbReference type="Pfam" id="PF13432">
    <property type="entry name" value="TPR_16"/>
    <property type="match status" value="1"/>
</dbReference>
<gene>
    <name evidence="17" type="primary">pex5lb</name>
</gene>
<reference evidence="17" key="1">
    <citation type="submission" date="2025-08" db="UniProtKB">
        <authorList>
            <consortium name="RefSeq"/>
        </authorList>
    </citation>
    <scope>IDENTIFICATION</scope>
</reference>
<feature type="repeat" description="TPR" evidence="14">
    <location>
        <begin position="460"/>
        <end position="493"/>
    </location>
</feature>
<dbReference type="GO" id="GO:0016560">
    <property type="term" value="P:protein import into peroxisome matrix, docking"/>
    <property type="evidence" value="ECO:0007669"/>
    <property type="project" value="TreeGrafter"/>
</dbReference>
<dbReference type="PANTHER" id="PTHR10130">
    <property type="entry name" value="PEROXISOMAL TARGETING SIGNAL 1 RECEPTOR PEX5"/>
    <property type="match status" value="1"/>
</dbReference>
<dbReference type="OrthoDB" id="10006023at2759"/>
<keyword evidence="6" id="KW-0677">Repeat</keyword>
<evidence type="ECO:0000256" key="5">
    <source>
        <dbReference type="ARBA" id="ARBA00022553"/>
    </source>
</evidence>
<dbReference type="GO" id="GO:0005052">
    <property type="term" value="F:peroxisome matrix targeting signal-1 binding"/>
    <property type="evidence" value="ECO:0007669"/>
    <property type="project" value="TreeGrafter"/>
</dbReference>
<evidence type="ECO:0000256" key="7">
    <source>
        <dbReference type="ARBA" id="ARBA00022803"/>
    </source>
</evidence>
<feature type="region of interest" description="Disordered" evidence="15">
    <location>
        <begin position="40"/>
        <end position="74"/>
    </location>
</feature>
<dbReference type="InterPro" id="IPR011990">
    <property type="entry name" value="TPR-like_helical_dom_sf"/>
</dbReference>
<keyword evidence="4" id="KW-0963">Cytoplasm</keyword>
<evidence type="ECO:0000256" key="9">
    <source>
        <dbReference type="ARBA" id="ARBA00056540"/>
    </source>
</evidence>
<evidence type="ECO:0000256" key="15">
    <source>
        <dbReference type="SAM" id="MobiDB-lite"/>
    </source>
</evidence>
<sequence>MYQAHSQGKDPRVVAMVMKELPSKASSEGNPLFTVTTKLVASEQQESRPLLSPSIDDFQSESKSDGATQPVTSNTAVLSTALDLVDLSEPTERRWCWERRSPLSSRRHSSKSSPCRKKKTDETELILVDTDQLSPSALNPERTSLDSVSISSPLEKWEEVSLHPEIAVNGGRKWRYKKRRCTSHHSSSELLWSAEFKTDLSSKHALELSISTGSDPGPATQVWQPQRFGSSSLLLRQHSLEEEFVRAKAAVESDTEFWDKMEAEWEELARRNWLDDTDSEGLVPLNFSPNEKGYHFHTNNPYKDWPNAFEEGLQKSREGDLNSAVLLLEAAILQDPQDSEAWQVLGTTQAENENEQAAIVCLQRCLELHPNNLTALMALAVSLTNIGLQQDACEVLHRWIRHNPKYRHLLQDRSPLDGSPLPHRRGSSISPISTLACSQLVEVLELYQEAAQLNTDTVDPDLQTGLGVLFNLSSEFDKAVEAFNAALSVRPEDYLLWNRLGATLANGDRSEEAVEAYTRALELQPGFIRSRYNLGISCINLGAHREAVSNFLTALNQQRKSRSHQVMSSNIWAALRLALSLMDQPELFQAASVGDLDLLMRAFNMDM</sequence>
<comment type="function">
    <text evidence="9">Accessory subunit of hyperpolarization-activated cyclic nucleotide-gated (HCN) channels, regulating their cell-surface expression and cyclic nucleotide dependence.</text>
</comment>
<evidence type="ECO:0000313" key="17">
    <source>
        <dbReference type="RefSeq" id="XP_030630031.1"/>
    </source>
</evidence>
<evidence type="ECO:0000256" key="6">
    <source>
        <dbReference type="ARBA" id="ARBA00022737"/>
    </source>
</evidence>
<dbReference type="InParanoid" id="A0A6J2VFK4"/>
<feature type="compositionally biased region" description="Polar residues" evidence="15">
    <location>
        <begin position="65"/>
        <end position="74"/>
    </location>
</feature>
<dbReference type="PROSITE" id="PS50005">
    <property type="entry name" value="TPR"/>
    <property type="match status" value="3"/>
</dbReference>
<evidence type="ECO:0000256" key="4">
    <source>
        <dbReference type="ARBA" id="ARBA00022490"/>
    </source>
</evidence>
<keyword evidence="16" id="KW-1185">Reference proteome</keyword>
<evidence type="ECO:0000256" key="11">
    <source>
        <dbReference type="ARBA" id="ARBA00076398"/>
    </source>
</evidence>